<dbReference type="EMBL" id="JXXE01000315">
    <property type="protein sequence ID" value="KIZ41131.1"/>
    <property type="molecule type" value="Genomic_DNA"/>
</dbReference>
<dbReference type="OrthoDB" id="9811032at2"/>
<feature type="region of interest" description="Disordered" evidence="1">
    <location>
        <begin position="125"/>
        <end position="203"/>
    </location>
</feature>
<keyword evidence="2" id="KW-1133">Transmembrane helix</keyword>
<dbReference type="RefSeq" id="WP_044412889.1">
    <property type="nucleotide sequence ID" value="NZ_JXXE01000315.1"/>
</dbReference>
<dbReference type="Proteomes" id="UP000032515">
    <property type="component" value="Unassembled WGS sequence"/>
</dbReference>
<feature type="compositionally biased region" description="Low complexity" evidence="1">
    <location>
        <begin position="170"/>
        <end position="185"/>
    </location>
</feature>
<feature type="transmembrane region" description="Helical" evidence="2">
    <location>
        <begin position="73"/>
        <end position="94"/>
    </location>
</feature>
<feature type="transmembrane region" description="Helical" evidence="2">
    <location>
        <begin position="100"/>
        <end position="120"/>
    </location>
</feature>
<organism evidence="3 4">
    <name type="scientific">Rhodopseudomonas palustris</name>
    <dbReference type="NCBI Taxonomy" id="1076"/>
    <lineage>
        <taxon>Bacteria</taxon>
        <taxon>Pseudomonadati</taxon>
        <taxon>Pseudomonadota</taxon>
        <taxon>Alphaproteobacteria</taxon>
        <taxon>Hyphomicrobiales</taxon>
        <taxon>Nitrobacteraceae</taxon>
        <taxon>Rhodopseudomonas</taxon>
    </lineage>
</organism>
<feature type="transmembrane region" description="Helical" evidence="2">
    <location>
        <begin position="40"/>
        <end position="61"/>
    </location>
</feature>
<sequence>MAIVGFPLLLIPLAICNILVFLMPGVAFTAPLATLTLPSGAAWTFTVSDVLLSLGALLLLLEVIKGARPGAKYVTDHLLSLLVFACAAAEFILLPPFGNSTFFVLALLALVDVLAGIALHRRPQPRVARKAPTAPAKAPPPQQPEQASPPPELPAATLVAETVLLDRPEPVAVTTPAAAPQAEPANMPTPDPEPDAESPAPRR</sequence>
<dbReference type="AlphaFoldDB" id="A0A0D7EKF5"/>
<gene>
    <name evidence="3" type="ORF">OO17_15895</name>
</gene>
<dbReference type="PATRIC" id="fig|1076.23.peg.3384"/>
<name>A0A0D7EKF5_RHOPL</name>
<feature type="compositionally biased region" description="Pro residues" evidence="1">
    <location>
        <begin position="137"/>
        <end position="153"/>
    </location>
</feature>
<proteinExistence type="predicted"/>
<evidence type="ECO:0000313" key="3">
    <source>
        <dbReference type="EMBL" id="KIZ41131.1"/>
    </source>
</evidence>
<keyword evidence="2" id="KW-0812">Transmembrane</keyword>
<evidence type="ECO:0000313" key="4">
    <source>
        <dbReference type="Proteomes" id="UP000032515"/>
    </source>
</evidence>
<keyword evidence="2" id="KW-0472">Membrane</keyword>
<reference evidence="3 4" key="1">
    <citation type="submission" date="2014-11" db="EMBL/GenBank/DDBJ databases">
        <title>Genomics and ecophysiology of heterotrophic nitrogen fixing bacteria isolated from estuarine surface water.</title>
        <authorList>
            <person name="Bentzon-Tilia M."/>
            <person name="Severin I."/>
            <person name="Hansen L.H."/>
            <person name="Riemann L."/>
        </authorList>
    </citation>
    <scope>NUCLEOTIDE SEQUENCE [LARGE SCALE GENOMIC DNA]</scope>
    <source>
        <strain evidence="3 4">BAL398</strain>
    </source>
</reference>
<evidence type="ECO:0000256" key="1">
    <source>
        <dbReference type="SAM" id="MobiDB-lite"/>
    </source>
</evidence>
<protein>
    <submittedName>
        <fullName evidence="3">Uncharacterized protein</fullName>
    </submittedName>
</protein>
<comment type="caution">
    <text evidence="3">The sequence shown here is derived from an EMBL/GenBank/DDBJ whole genome shotgun (WGS) entry which is preliminary data.</text>
</comment>
<evidence type="ECO:0000256" key="2">
    <source>
        <dbReference type="SAM" id="Phobius"/>
    </source>
</evidence>
<accession>A0A0D7EKF5</accession>
<feature type="transmembrane region" description="Helical" evidence="2">
    <location>
        <begin position="7"/>
        <end position="28"/>
    </location>
</feature>